<feature type="region of interest" description="Disordered" evidence="1">
    <location>
        <begin position="485"/>
        <end position="510"/>
    </location>
</feature>
<gene>
    <name evidence="3" type="ORF">NCTC11923_00912</name>
</gene>
<evidence type="ECO:0000313" key="4">
    <source>
        <dbReference type="Proteomes" id="UP000276899"/>
    </source>
</evidence>
<dbReference type="EMBL" id="LR134363">
    <property type="protein sequence ID" value="VEG74282.1"/>
    <property type="molecule type" value="Genomic_DNA"/>
</dbReference>
<dbReference type="AlphaFoldDB" id="A0A448KBK7"/>
<dbReference type="RefSeq" id="WP_126412162.1">
    <property type="nucleotide sequence ID" value="NZ_CBCRWE010000076.1"/>
</dbReference>
<evidence type="ECO:0000259" key="2">
    <source>
        <dbReference type="Pfam" id="PF25591"/>
    </source>
</evidence>
<reference evidence="3 4" key="1">
    <citation type="submission" date="2018-12" db="EMBL/GenBank/DDBJ databases">
        <authorList>
            <consortium name="Pathogen Informatics"/>
        </authorList>
    </citation>
    <scope>NUCLEOTIDE SEQUENCE [LARGE SCALE GENOMIC DNA]</scope>
    <source>
        <strain evidence="3 4">NCTC11923</strain>
    </source>
</reference>
<sequence>MDPLQLMMEASRADHACAAQTTDEALQAAIARNRPDLRAALAANPAVHGDLLDWLAGLGSPAVDAALAARGVPGTGGDADPESSDSTSESEGGAEGSGEDSAEEADVEDSAEDPVEESADAESEGEGESVAGEAEDSSGEDSHDETAEESAEGAPEQSADTEPDAESESDSEEDPSAEDSREEGAEEGAGVLTDSEPADAEPEPETEDSAEGAAEESADDEPEGEPEADSDEDSHDETVEDSAEGEPAAEEAGVESEDEGEPAADEAEDSSGEDSHDETVEDSAEGAAEESADDESEGEPEADSDEDSHEADSEEGVEAPADAQPEDEPAADEAEDSSAGDSHDETAEDDADTAVVAAVDPEESDAGESEDESDDDESDDDPPVAPPPSAEDIAAWADTPSGALGYIGDVSPAVYASASSAPQYYDQGQQPYAPAYVAVPQPSPSPQPSSSSSQKHLMVVIVVLLMVIVGGGGAWLGSAYLGDRGDDTASDSQSSAGSDGASSGAEPMPASSVTIDETVQACDTAPTITPTSLSESDQGLQMKATVTTACAEGDFLAGVTDQIMVYGPANVRGDGDPDFLVASGQFDFSSKPLLIPADGVTLTLRFGGQHYYRAAADMNAASLVVTTEPDRSAGTSLEPQGSSITGSVVQAAEQSDAVLAVQEESAAGKALRWYADRDQAVVTSDLSGKWTPQLSSKRPGLYAEGITWDNRSTLQEFLTTRQTNSSARLVYSDDWPVFDPGGGWWVTLEGTAFGSSDAANAWCDTQGYDADHCFAKRMGTSGTPEGTTKLR</sequence>
<feature type="compositionally biased region" description="Acidic residues" evidence="1">
    <location>
        <begin position="97"/>
        <end position="139"/>
    </location>
</feature>
<dbReference type="Proteomes" id="UP000276899">
    <property type="component" value="Chromosome"/>
</dbReference>
<feature type="region of interest" description="Disordered" evidence="1">
    <location>
        <begin position="70"/>
        <end position="394"/>
    </location>
</feature>
<keyword evidence="4" id="KW-1185">Reference proteome</keyword>
<dbReference type="InterPro" id="IPR057893">
    <property type="entry name" value="LRV_2"/>
</dbReference>
<dbReference type="Pfam" id="PF25591">
    <property type="entry name" value="LRV_2"/>
    <property type="match status" value="1"/>
</dbReference>
<feature type="compositionally biased region" description="Acidic residues" evidence="1">
    <location>
        <begin position="279"/>
        <end position="317"/>
    </location>
</feature>
<feature type="compositionally biased region" description="Acidic residues" evidence="1">
    <location>
        <begin position="324"/>
        <end position="338"/>
    </location>
</feature>
<feature type="domain" description="Leucine rich repeat variant" evidence="2">
    <location>
        <begin position="13"/>
        <end position="71"/>
    </location>
</feature>
<proteinExistence type="predicted"/>
<organism evidence="3 4">
    <name type="scientific">Actinomyces slackii</name>
    <dbReference type="NCBI Taxonomy" id="52774"/>
    <lineage>
        <taxon>Bacteria</taxon>
        <taxon>Bacillati</taxon>
        <taxon>Actinomycetota</taxon>
        <taxon>Actinomycetes</taxon>
        <taxon>Actinomycetales</taxon>
        <taxon>Actinomycetaceae</taxon>
        <taxon>Actinomyces</taxon>
    </lineage>
</organism>
<feature type="compositionally biased region" description="Low complexity" evidence="1">
    <location>
        <begin position="490"/>
        <end position="505"/>
    </location>
</feature>
<feature type="compositionally biased region" description="Acidic residues" evidence="1">
    <location>
        <begin position="196"/>
        <end position="272"/>
    </location>
</feature>
<accession>A0A448KBK7</accession>
<name>A0A448KBK7_9ACTO</name>
<feature type="compositionally biased region" description="Acidic residues" evidence="1">
    <location>
        <begin position="360"/>
        <end position="382"/>
    </location>
</feature>
<evidence type="ECO:0000313" key="3">
    <source>
        <dbReference type="EMBL" id="VEG74282.1"/>
    </source>
</evidence>
<dbReference type="STRING" id="1278298.GCA_000428685_01858"/>
<feature type="compositionally biased region" description="Acidic residues" evidence="1">
    <location>
        <begin position="159"/>
        <end position="177"/>
    </location>
</feature>
<evidence type="ECO:0000256" key="1">
    <source>
        <dbReference type="SAM" id="MobiDB-lite"/>
    </source>
</evidence>
<dbReference type="KEGG" id="asla:NCTC11923_00912"/>
<protein>
    <recommendedName>
        <fullName evidence="2">Leucine rich repeat variant domain-containing protein</fullName>
    </recommendedName>
</protein>